<dbReference type="InterPro" id="IPR036188">
    <property type="entry name" value="FAD/NAD-bd_sf"/>
</dbReference>
<dbReference type="PANTHER" id="PTHR43498:SF1">
    <property type="entry name" value="COB--COM HETERODISULFIDE REDUCTASE IRON-SULFUR SUBUNIT A"/>
    <property type="match status" value="1"/>
</dbReference>
<organism evidence="7">
    <name type="scientific">Dissulfuribacter thermophilus</name>
    <dbReference type="NCBI Taxonomy" id="1156395"/>
    <lineage>
        <taxon>Bacteria</taxon>
        <taxon>Pseudomonadati</taxon>
        <taxon>Thermodesulfobacteriota</taxon>
        <taxon>Dissulfuribacteria</taxon>
        <taxon>Dissulfuribacterales</taxon>
        <taxon>Dissulfuribacteraceae</taxon>
        <taxon>Dissulfuribacter</taxon>
    </lineage>
</organism>
<dbReference type="GO" id="GO:0016491">
    <property type="term" value="F:oxidoreductase activity"/>
    <property type="evidence" value="ECO:0007669"/>
    <property type="project" value="UniProtKB-KW"/>
</dbReference>
<gene>
    <name evidence="7" type="ORF">ENJ63_03490</name>
</gene>
<keyword evidence="4" id="KW-0408">Iron</keyword>
<dbReference type="EMBL" id="DRND01000275">
    <property type="protein sequence ID" value="HFC46924.1"/>
    <property type="molecule type" value="Genomic_DNA"/>
</dbReference>
<evidence type="ECO:0000259" key="6">
    <source>
        <dbReference type="PROSITE" id="PS51379"/>
    </source>
</evidence>
<dbReference type="AlphaFoldDB" id="A0A7V2SZ42"/>
<evidence type="ECO:0000256" key="3">
    <source>
        <dbReference type="ARBA" id="ARBA00023002"/>
    </source>
</evidence>
<evidence type="ECO:0000256" key="2">
    <source>
        <dbReference type="ARBA" id="ARBA00022723"/>
    </source>
</evidence>
<accession>A0A7V2SZ42</accession>
<evidence type="ECO:0000256" key="1">
    <source>
        <dbReference type="ARBA" id="ARBA00022485"/>
    </source>
</evidence>
<keyword evidence="3" id="KW-0560">Oxidoreductase</keyword>
<feature type="non-terminal residue" evidence="7">
    <location>
        <position position="660"/>
    </location>
</feature>
<feature type="non-terminal residue" evidence="7">
    <location>
        <position position="1"/>
    </location>
</feature>
<keyword evidence="1" id="KW-0004">4Fe-4S</keyword>
<comment type="caution">
    <text evidence="7">The sequence shown here is derived from an EMBL/GenBank/DDBJ whole genome shotgun (WGS) entry which is preliminary data.</text>
</comment>
<dbReference type="SUPFAM" id="SSF51905">
    <property type="entry name" value="FAD/NAD(P)-binding domain"/>
    <property type="match status" value="1"/>
</dbReference>
<protein>
    <submittedName>
        <fullName evidence="7">CoB--CoM heterodisulfide reductase iron-sulfur subunit A family protein</fullName>
    </submittedName>
</protein>
<dbReference type="GO" id="GO:0046872">
    <property type="term" value="F:metal ion binding"/>
    <property type="evidence" value="ECO:0007669"/>
    <property type="project" value="UniProtKB-KW"/>
</dbReference>
<sequence>VEDPFNLGLNKRKAIFLQYPQAIPLKYCIDESACIYLKKPGRCGFCKEACPRDAINFEDRPKELILECGALVLATGFSPFDPSKMDFLGYGVFKNVVTALEFERILSPSGPTRGHLEVPGLGEPKKIAWLQCVGSRDRHISKNRYCSSVCCMYAIKQAVIAREHAGKDLETTIFFMDQRTFGKGFEEYARGAQESGVNFVHARVHTILKSANGPGLVLRYSSKPGQISEEEYDLVVLSTGLEPSHGTRELVNRLGLDTSPDGFIKAHRDFSARQGIFVLGATTEPKDIPQSVMEASGVASQVGTLLKEAQGKDLPELPKHVTRSVFAEPPRIGVFVCSCGINIGSVVDVDQVARYARTLPGVVYATSNLFTCSQDTISHMTEIIRRENLNRVVVASCSPRTHEPLFQETLEEAGINRYLFEMANIRDQDSWVHQGEPEKATQKAKDLVRMAVEKVRLKRELAQGEVPVEKAGLVVGGGVAGMVAALDLADKGFRVHLVEKKAFLGGHSRKFFRDSQGIPVKGYVESLKERVQNHPSITLHLGEAIEDVTGSVGQFKTRLKGGETISHGIAIVAVGAESYKPRKHRDRMKTPWGREQFLHGINPRVFTLLEFDQMLMDEEKSGDILSTSKEAVFIHCVGSRIEDRPYCSKVCCTHAITQAL</sequence>
<dbReference type="Pfam" id="PF13450">
    <property type="entry name" value="NAD_binding_8"/>
    <property type="match status" value="1"/>
</dbReference>
<dbReference type="Gene3D" id="3.50.50.60">
    <property type="entry name" value="FAD/NAD(P)-binding domain"/>
    <property type="match status" value="1"/>
</dbReference>
<feature type="domain" description="4Fe-4S ferredoxin-type" evidence="6">
    <location>
        <begin position="25"/>
        <end position="60"/>
    </location>
</feature>
<reference evidence="7" key="1">
    <citation type="journal article" date="2020" name="mSystems">
        <title>Genome- and Community-Level Interaction Insights into Carbon Utilization and Element Cycling Functions of Hydrothermarchaeota in Hydrothermal Sediment.</title>
        <authorList>
            <person name="Zhou Z."/>
            <person name="Liu Y."/>
            <person name="Xu W."/>
            <person name="Pan J."/>
            <person name="Luo Z.H."/>
            <person name="Li M."/>
        </authorList>
    </citation>
    <scope>NUCLEOTIDE SEQUENCE [LARGE SCALE GENOMIC DNA]</scope>
    <source>
        <strain evidence="7">HyVt-503</strain>
    </source>
</reference>
<dbReference type="InterPro" id="IPR017896">
    <property type="entry name" value="4Fe4S_Fe-S-bd"/>
</dbReference>
<dbReference type="PANTHER" id="PTHR43498">
    <property type="entry name" value="FERREDOXIN:COB-COM HETERODISULFIDE REDUCTASE SUBUNIT A"/>
    <property type="match status" value="1"/>
</dbReference>
<dbReference type="SUPFAM" id="SSF51971">
    <property type="entry name" value="Nucleotide-binding domain"/>
    <property type="match status" value="1"/>
</dbReference>
<dbReference type="GO" id="GO:0051539">
    <property type="term" value="F:4 iron, 4 sulfur cluster binding"/>
    <property type="evidence" value="ECO:0007669"/>
    <property type="project" value="UniProtKB-KW"/>
</dbReference>
<dbReference type="InterPro" id="IPR039650">
    <property type="entry name" value="HdrA-like"/>
</dbReference>
<keyword evidence="5" id="KW-0411">Iron-sulfur</keyword>
<dbReference type="PROSITE" id="PS51379">
    <property type="entry name" value="4FE4S_FER_2"/>
    <property type="match status" value="1"/>
</dbReference>
<name>A0A7V2SZ42_9BACT</name>
<evidence type="ECO:0000256" key="4">
    <source>
        <dbReference type="ARBA" id="ARBA00023004"/>
    </source>
</evidence>
<keyword evidence="2" id="KW-0479">Metal-binding</keyword>
<evidence type="ECO:0000256" key="5">
    <source>
        <dbReference type="ARBA" id="ARBA00023014"/>
    </source>
</evidence>
<proteinExistence type="predicted"/>
<evidence type="ECO:0000313" key="7">
    <source>
        <dbReference type="EMBL" id="HFC46924.1"/>
    </source>
</evidence>
<dbReference type="Proteomes" id="UP000885797">
    <property type="component" value="Unassembled WGS sequence"/>
</dbReference>